<feature type="domain" description="GP-PDE" evidence="1">
    <location>
        <begin position="19"/>
        <end position="257"/>
    </location>
</feature>
<sequence>MPHTGRVQINHPYLSGTLPRAFAHRGWHLDELDGLENSLPAFQRAVAEGYAYVETDVHATADGVVVVHHDALLDRTTDAHGPIAKQTWSAVSRAKVGGRVPVSRLEDVLEELPQTRFNIDVKSDRAIVPFVKTVERMGAIDRVAAAAFSDNRLAAIRKLAGPKLITSMGPRSAAVLWASGWLPWARLGFLCRGEMAQVPSRQGAMTVIDRGFVRSAERAGVEVHAWTINERAHMERLLGLGVHGIVTDRPDVLREVLTERGAWPPAD</sequence>
<keyword evidence="3" id="KW-1185">Reference proteome</keyword>
<dbReference type="Proteomes" id="UP000274843">
    <property type="component" value="Unassembled WGS sequence"/>
</dbReference>
<name>A0A3N2HA63_9PSEU</name>
<dbReference type="Gene3D" id="3.20.20.190">
    <property type="entry name" value="Phosphatidylinositol (PI) phosphodiesterase"/>
    <property type="match status" value="1"/>
</dbReference>
<dbReference type="Pfam" id="PF03009">
    <property type="entry name" value="GDPD"/>
    <property type="match status" value="1"/>
</dbReference>
<dbReference type="RefSeq" id="WP_123686840.1">
    <property type="nucleotide sequence ID" value="NZ_RKHY01000001.1"/>
</dbReference>
<dbReference type="PANTHER" id="PTHR43805:SF1">
    <property type="entry name" value="GP-PDE DOMAIN-CONTAINING PROTEIN"/>
    <property type="match status" value="1"/>
</dbReference>
<proteinExistence type="predicted"/>
<dbReference type="PANTHER" id="PTHR43805">
    <property type="entry name" value="GLYCEROPHOSPHORYL DIESTER PHOSPHODIESTERASE"/>
    <property type="match status" value="1"/>
</dbReference>
<evidence type="ECO:0000313" key="3">
    <source>
        <dbReference type="Proteomes" id="UP000274843"/>
    </source>
</evidence>
<evidence type="ECO:0000259" key="1">
    <source>
        <dbReference type="PROSITE" id="PS51704"/>
    </source>
</evidence>
<dbReference type="PROSITE" id="PS51704">
    <property type="entry name" value="GP_PDE"/>
    <property type="match status" value="1"/>
</dbReference>
<protein>
    <submittedName>
        <fullName evidence="2">Glycerophosphoryl diester phosphodiesterase</fullName>
    </submittedName>
</protein>
<dbReference type="GO" id="GO:0006629">
    <property type="term" value="P:lipid metabolic process"/>
    <property type="evidence" value="ECO:0007669"/>
    <property type="project" value="InterPro"/>
</dbReference>
<dbReference type="SUPFAM" id="SSF51695">
    <property type="entry name" value="PLC-like phosphodiesterases"/>
    <property type="match status" value="1"/>
</dbReference>
<evidence type="ECO:0000313" key="2">
    <source>
        <dbReference type="EMBL" id="ROS45005.1"/>
    </source>
</evidence>
<accession>A0A3N2HA63</accession>
<dbReference type="InterPro" id="IPR030395">
    <property type="entry name" value="GP_PDE_dom"/>
</dbReference>
<reference evidence="2 3" key="1">
    <citation type="submission" date="2018-11" db="EMBL/GenBank/DDBJ databases">
        <title>Sequencing the genomes of 1000 actinobacteria strains.</title>
        <authorList>
            <person name="Klenk H.-P."/>
        </authorList>
    </citation>
    <scope>NUCLEOTIDE SEQUENCE [LARGE SCALE GENOMIC DNA]</scope>
    <source>
        <strain evidence="2 3">DSM 44348</strain>
    </source>
</reference>
<dbReference type="EMBL" id="RKHY01000001">
    <property type="protein sequence ID" value="ROS45005.1"/>
    <property type="molecule type" value="Genomic_DNA"/>
</dbReference>
<dbReference type="InterPro" id="IPR017946">
    <property type="entry name" value="PLC-like_Pdiesterase_TIM-brl"/>
</dbReference>
<comment type="caution">
    <text evidence="2">The sequence shown here is derived from an EMBL/GenBank/DDBJ whole genome shotgun (WGS) entry which is preliminary data.</text>
</comment>
<organism evidence="2 3">
    <name type="scientific">Amycolatopsis thermoflava</name>
    <dbReference type="NCBI Taxonomy" id="84480"/>
    <lineage>
        <taxon>Bacteria</taxon>
        <taxon>Bacillati</taxon>
        <taxon>Actinomycetota</taxon>
        <taxon>Actinomycetes</taxon>
        <taxon>Pseudonocardiales</taxon>
        <taxon>Pseudonocardiaceae</taxon>
        <taxon>Amycolatopsis</taxon>
        <taxon>Amycolatopsis methanolica group</taxon>
    </lineage>
</organism>
<dbReference type="GO" id="GO:0008081">
    <property type="term" value="F:phosphoric diester hydrolase activity"/>
    <property type="evidence" value="ECO:0007669"/>
    <property type="project" value="InterPro"/>
</dbReference>
<dbReference type="CDD" id="cd08561">
    <property type="entry name" value="GDPD_cytoplasmic_ScUgpQ2_like"/>
    <property type="match status" value="1"/>
</dbReference>
<dbReference type="AlphaFoldDB" id="A0A3N2HA63"/>
<gene>
    <name evidence="2" type="ORF">EDD35_7463</name>
</gene>
<dbReference type="GeneID" id="301848692"/>